<reference evidence="2" key="1">
    <citation type="submission" date="2018-11" db="EMBL/GenBank/DDBJ databases">
        <authorList>
            <consortium name="Pathogen Informatics"/>
        </authorList>
    </citation>
    <scope>NUCLEOTIDE SEQUENCE</scope>
</reference>
<dbReference type="OrthoDB" id="10262287at2759"/>
<evidence type="ECO:0000256" key="1">
    <source>
        <dbReference type="ARBA" id="ARBA00009884"/>
    </source>
</evidence>
<dbReference type="GO" id="GO:0016192">
    <property type="term" value="P:vesicle-mediated transport"/>
    <property type="evidence" value="ECO:0007669"/>
    <property type="project" value="InterPro"/>
</dbReference>
<keyword evidence="3" id="KW-1185">Reference proteome</keyword>
<comment type="caution">
    <text evidence="2">The sequence shown here is derived from an EMBL/GenBank/DDBJ whole genome shotgun (WGS) entry which is preliminary data.</text>
</comment>
<sequence length="66" mass="7250">MGTRRRVVMIAFVGGVTHAEISAIRTLAILEAGNLEFIIATTGILTYRDVWNSFSEPISPSKIIPF</sequence>
<proteinExistence type="inferred from homology"/>
<dbReference type="EMBL" id="CAAALY010026734">
    <property type="protein sequence ID" value="VEL15997.1"/>
    <property type="molecule type" value="Genomic_DNA"/>
</dbReference>
<dbReference type="InterPro" id="IPR001619">
    <property type="entry name" value="Sec1-like"/>
</dbReference>
<dbReference type="SUPFAM" id="SSF56815">
    <property type="entry name" value="Sec1/munc18-like (SM) proteins"/>
    <property type="match status" value="1"/>
</dbReference>
<evidence type="ECO:0000313" key="2">
    <source>
        <dbReference type="EMBL" id="VEL15997.1"/>
    </source>
</evidence>
<protein>
    <submittedName>
        <fullName evidence="2">Uncharacterized protein</fullName>
    </submittedName>
</protein>
<dbReference type="Proteomes" id="UP000784294">
    <property type="component" value="Unassembled WGS sequence"/>
</dbReference>
<dbReference type="InterPro" id="IPR036045">
    <property type="entry name" value="Sec1-like_sf"/>
</dbReference>
<comment type="similarity">
    <text evidence="1">Belongs to the STXBP/unc-18/SEC1 family.</text>
</comment>
<dbReference type="InterPro" id="IPR027482">
    <property type="entry name" value="Sec1-like_dom2"/>
</dbReference>
<organism evidence="2 3">
    <name type="scientific">Protopolystoma xenopodis</name>
    <dbReference type="NCBI Taxonomy" id="117903"/>
    <lineage>
        <taxon>Eukaryota</taxon>
        <taxon>Metazoa</taxon>
        <taxon>Spiralia</taxon>
        <taxon>Lophotrochozoa</taxon>
        <taxon>Platyhelminthes</taxon>
        <taxon>Monogenea</taxon>
        <taxon>Polyopisthocotylea</taxon>
        <taxon>Polystomatidea</taxon>
        <taxon>Polystomatidae</taxon>
        <taxon>Protopolystoma</taxon>
    </lineage>
</organism>
<name>A0A3S5A635_9PLAT</name>
<accession>A0A3S5A635</accession>
<dbReference type="Gene3D" id="3.40.50.1910">
    <property type="match status" value="1"/>
</dbReference>
<gene>
    <name evidence="2" type="ORF">PXEA_LOCUS9437</name>
</gene>
<evidence type="ECO:0000313" key="3">
    <source>
        <dbReference type="Proteomes" id="UP000784294"/>
    </source>
</evidence>
<dbReference type="AlphaFoldDB" id="A0A3S5A635"/>
<dbReference type="Pfam" id="PF00995">
    <property type="entry name" value="Sec1"/>
    <property type="match status" value="1"/>
</dbReference>